<dbReference type="AlphaFoldDB" id="A0A268S1J2"/>
<protein>
    <submittedName>
        <fullName evidence="2">Uncharacterized protein</fullName>
    </submittedName>
</protein>
<gene>
    <name evidence="2" type="ORF">CHH61_08325</name>
</gene>
<comment type="caution">
    <text evidence="2">The sequence shown here is derived from an EMBL/GenBank/DDBJ whole genome shotgun (WGS) entry which is preliminary data.</text>
</comment>
<proteinExistence type="predicted"/>
<dbReference type="EMBL" id="NPBS01000037">
    <property type="protein sequence ID" value="PAF26384.1"/>
    <property type="molecule type" value="Genomic_DNA"/>
</dbReference>
<dbReference type="RefSeq" id="WP_062747735.1">
    <property type="nucleotide sequence ID" value="NZ_CP019985.1"/>
</dbReference>
<keyword evidence="1" id="KW-1133">Transmembrane helix</keyword>
<reference evidence="2 3" key="1">
    <citation type="submission" date="2017-07" db="EMBL/GenBank/DDBJ databases">
        <title>Isolation and whole genome analysis of endospore-forming bacteria from heroin.</title>
        <authorList>
            <person name="Kalinowski J."/>
            <person name="Ahrens B."/>
            <person name="Al-Dilaimi A."/>
            <person name="Winkler A."/>
            <person name="Wibberg D."/>
            <person name="Schleenbecker U."/>
            <person name="Ruckert C."/>
            <person name="Wolfel R."/>
            <person name="Grass G."/>
        </authorList>
    </citation>
    <scope>NUCLEOTIDE SEQUENCE [LARGE SCALE GENOMIC DNA]</scope>
    <source>
        <strain evidence="2 3">7523-2</strain>
    </source>
</reference>
<feature type="transmembrane region" description="Helical" evidence="1">
    <location>
        <begin position="47"/>
        <end position="65"/>
    </location>
</feature>
<sequence length="103" mass="11057">MDKETVVLVRKKSPLPLKIGKVALGFIGIAGVVAGIAIASLEAKSMVQAFLILAVSIICVGLSLLRVQTVTCPHCHSETTIHTLTVDFECRSCLKPTAIKWEK</sequence>
<accession>A0A268S1J2</accession>
<keyword evidence="1" id="KW-0812">Transmembrane</keyword>
<evidence type="ECO:0000256" key="1">
    <source>
        <dbReference type="SAM" id="Phobius"/>
    </source>
</evidence>
<name>A0A268S1J2_SHOCL</name>
<dbReference type="GeneID" id="86925514"/>
<evidence type="ECO:0000313" key="2">
    <source>
        <dbReference type="EMBL" id="PAF26384.1"/>
    </source>
</evidence>
<dbReference type="Proteomes" id="UP000216133">
    <property type="component" value="Unassembled WGS sequence"/>
</dbReference>
<evidence type="ECO:0000313" key="3">
    <source>
        <dbReference type="Proteomes" id="UP000216133"/>
    </source>
</evidence>
<organism evidence="2 3">
    <name type="scientific">Shouchella clausii</name>
    <name type="common">Alkalihalobacillus clausii</name>
    <dbReference type="NCBI Taxonomy" id="79880"/>
    <lineage>
        <taxon>Bacteria</taxon>
        <taxon>Bacillati</taxon>
        <taxon>Bacillota</taxon>
        <taxon>Bacilli</taxon>
        <taxon>Bacillales</taxon>
        <taxon>Bacillaceae</taxon>
        <taxon>Shouchella</taxon>
    </lineage>
</organism>
<keyword evidence="1" id="KW-0472">Membrane</keyword>
<feature type="transmembrane region" description="Helical" evidence="1">
    <location>
        <begin position="21"/>
        <end position="41"/>
    </location>
</feature>